<keyword evidence="4" id="KW-1185">Reference proteome</keyword>
<dbReference type="InterPro" id="IPR052893">
    <property type="entry name" value="TCS_response_regulator"/>
</dbReference>
<evidence type="ECO:0000256" key="1">
    <source>
        <dbReference type="PROSITE-ProRule" id="PRU00169"/>
    </source>
</evidence>
<dbReference type="Pfam" id="PF00072">
    <property type="entry name" value="Response_reg"/>
    <property type="match status" value="1"/>
</dbReference>
<dbReference type="OrthoDB" id="961821at2"/>
<organism evidence="3 4">
    <name type="scientific">Spirosoma fluviale</name>
    <dbReference type="NCBI Taxonomy" id="1597977"/>
    <lineage>
        <taxon>Bacteria</taxon>
        <taxon>Pseudomonadati</taxon>
        <taxon>Bacteroidota</taxon>
        <taxon>Cytophagia</taxon>
        <taxon>Cytophagales</taxon>
        <taxon>Cytophagaceae</taxon>
        <taxon>Spirosoma</taxon>
    </lineage>
</organism>
<dbReference type="Gene3D" id="3.40.50.2300">
    <property type="match status" value="1"/>
</dbReference>
<dbReference type="Proteomes" id="UP000219452">
    <property type="component" value="Unassembled WGS sequence"/>
</dbReference>
<dbReference type="RefSeq" id="WP_097126820.1">
    <property type="nucleotide sequence ID" value="NZ_OCNH01000002.1"/>
</dbReference>
<feature type="domain" description="Response regulatory" evidence="2">
    <location>
        <begin position="9"/>
        <end position="134"/>
    </location>
</feature>
<evidence type="ECO:0000313" key="3">
    <source>
        <dbReference type="EMBL" id="SOD89991.1"/>
    </source>
</evidence>
<accession>A0A286G389</accession>
<name>A0A286G389_9BACT</name>
<dbReference type="InterPro" id="IPR001789">
    <property type="entry name" value="Sig_transdc_resp-reg_receiver"/>
</dbReference>
<sequence>MSQDQQKNWMMVVEDQVDAWRLLKGALRRTLPHVLTVDAGNGPTALSYLQGCLVERRPLPRMILMDLYMPTLEDGLQLLHTLKEPTSAYHHLPVVVMSSSTDPRDRQQITQRGSSFLTKPISYADWDSFLASIDRYWAESLTIPPV</sequence>
<dbReference type="PROSITE" id="PS50110">
    <property type="entry name" value="RESPONSE_REGULATORY"/>
    <property type="match status" value="1"/>
</dbReference>
<proteinExistence type="predicted"/>
<gene>
    <name evidence="3" type="ORF">SAMN06269250_3260</name>
</gene>
<evidence type="ECO:0000313" key="4">
    <source>
        <dbReference type="Proteomes" id="UP000219452"/>
    </source>
</evidence>
<evidence type="ECO:0000259" key="2">
    <source>
        <dbReference type="PROSITE" id="PS50110"/>
    </source>
</evidence>
<dbReference type="GO" id="GO:0000160">
    <property type="term" value="P:phosphorelay signal transduction system"/>
    <property type="evidence" value="ECO:0007669"/>
    <property type="project" value="InterPro"/>
</dbReference>
<reference evidence="4" key="1">
    <citation type="submission" date="2017-09" db="EMBL/GenBank/DDBJ databases">
        <authorList>
            <person name="Varghese N."/>
            <person name="Submissions S."/>
        </authorList>
    </citation>
    <scope>NUCLEOTIDE SEQUENCE [LARGE SCALE GENOMIC DNA]</scope>
    <source>
        <strain evidence="4">DSM 29961</strain>
    </source>
</reference>
<protein>
    <submittedName>
        <fullName evidence="3">Response regulator receiver domain-containing protein</fullName>
    </submittedName>
</protein>
<dbReference type="EMBL" id="OCNH01000002">
    <property type="protein sequence ID" value="SOD89991.1"/>
    <property type="molecule type" value="Genomic_DNA"/>
</dbReference>
<dbReference type="AlphaFoldDB" id="A0A286G389"/>
<dbReference type="InterPro" id="IPR011006">
    <property type="entry name" value="CheY-like_superfamily"/>
</dbReference>
<dbReference type="PANTHER" id="PTHR44520">
    <property type="entry name" value="RESPONSE REGULATOR RCP1-RELATED"/>
    <property type="match status" value="1"/>
</dbReference>
<dbReference type="SUPFAM" id="SSF52172">
    <property type="entry name" value="CheY-like"/>
    <property type="match status" value="1"/>
</dbReference>
<keyword evidence="1" id="KW-0597">Phosphoprotein</keyword>
<dbReference type="SMART" id="SM00448">
    <property type="entry name" value="REC"/>
    <property type="match status" value="1"/>
</dbReference>
<feature type="modified residue" description="4-aspartylphosphate" evidence="1">
    <location>
        <position position="66"/>
    </location>
</feature>
<dbReference type="PANTHER" id="PTHR44520:SF2">
    <property type="entry name" value="RESPONSE REGULATOR RCP1"/>
    <property type="match status" value="1"/>
</dbReference>